<reference evidence="2" key="2">
    <citation type="journal article" date="2023" name="IMA Fungus">
        <title>Comparative genomic study of the Penicillium genus elucidates a diverse pangenome and 15 lateral gene transfer events.</title>
        <authorList>
            <person name="Petersen C."/>
            <person name="Sorensen T."/>
            <person name="Nielsen M.R."/>
            <person name="Sondergaard T.E."/>
            <person name="Sorensen J.L."/>
            <person name="Fitzpatrick D.A."/>
            <person name="Frisvad J.C."/>
            <person name="Nielsen K.L."/>
        </authorList>
    </citation>
    <scope>NUCLEOTIDE SEQUENCE</scope>
    <source>
        <strain evidence="2">IBT 30069</strain>
    </source>
</reference>
<dbReference type="Proteomes" id="UP001149165">
    <property type="component" value="Unassembled WGS sequence"/>
</dbReference>
<evidence type="ECO:0000313" key="3">
    <source>
        <dbReference type="Proteomes" id="UP001149165"/>
    </source>
</evidence>
<name>A0A9W9FIP0_9EURO</name>
<keyword evidence="3" id="KW-1185">Reference proteome</keyword>
<reference evidence="2" key="1">
    <citation type="submission" date="2022-11" db="EMBL/GenBank/DDBJ databases">
        <authorList>
            <person name="Petersen C."/>
        </authorList>
    </citation>
    <scope>NUCLEOTIDE SEQUENCE</scope>
    <source>
        <strain evidence="2">IBT 30069</strain>
    </source>
</reference>
<dbReference type="AlphaFoldDB" id="A0A9W9FIP0"/>
<comment type="caution">
    <text evidence="2">The sequence shown here is derived from an EMBL/GenBank/DDBJ whole genome shotgun (WGS) entry which is preliminary data.</text>
</comment>
<accession>A0A9W9FIP0</accession>
<sequence>MPSNSRILPTVTERLSGLSKQMFEFAKLIALISTILLRPTHSGNLNFHPSIAPTLYSMSLITTVLSCTVSLMMEFYRDDSLIPDRLERILMWVPLVLLDLSIVELVAGISASSVSAEHRGTLSWYSRGIVLGCICLAIFLAYRRICRANYAVRAGGLE</sequence>
<feature type="transmembrane region" description="Helical" evidence="1">
    <location>
        <begin position="124"/>
        <end position="142"/>
    </location>
</feature>
<dbReference type="OrthoDB" id="4849929at2759"/>
<evidence type="ECO:0000313" key="2">
    <source>
        <dbReference type="EMBL" id="KAJ5100941.1"/>
    </source>
</evidence>
<keyword evidence="1" id="KW-0472">Membrane</keyword>
<proteinExistence type="predicted"/>
<keyword evidence="1" id="KW-1133">Transmembrane helix</keyword>
<feature type="transmembrane region" description="Helical" evidence="1">
    <location>
        <begin position="89"/>
        <end position="112"/>
    </location>
</feature>
<protein>
    <submittedName>
        <fullName evidence="2">Uncharacterized protein</fullName>
    </submittedName>
</protein>
<dbReference type="EMBL" id="JAPQKH010000004">
    <property type="protein sequence ID" value="KAJ5100941.1"/>
    <property type="molecule type" value="Genomic_DNA"/>
</dbReference>
<feature type="transmembrane region" description="Helical" evidence="1">
    <location>
        <begin position="58"/>
        <end position="77"/>
    </location>
</feature>
<organism evidence="2 3">
    <name type="scientific">Penicillium angulare</name>
    <dbReference type="NCBI Taxonomy" id="116970"/>
    <lineage>
        <taxon>Eukaryota</taxon>
        <taxon>Fungi</taxon>
        <taxon>Dikarya</taxon>
        <taxon>Ascomycota</taxon>
        <taxon>Pezizomycotina</taxon>
        <taxon>Eurotiomycetes</taxon>
        <taxon>Eurotiomycetidae</taxon>
        <taxon>Eurotiales</taxon>
        <taxon>Aspergillaceae</taxon>
        <taxon>Penicillium</taxon>
    </lineage>
</organism>
<evidence type="ECO:0000256" key="1">
    <source>
        <dbReference type="SAM" id="Phobius"/>
    </source>
</evidence>
<keyword evidence="1" id="KW-0812">Transmembrane</keyword>
<gene>
    <name evidence="2" type="ORF">N7456_006993</name>
</gene>